<dbReference type="GO" id="GO:0045152">
    <property type="term" value="F:antisigma factor binding"/>
    <property type="evidence" value="ECO:0007669"/>
    <property type="project" value="TreeGrafter"/>
</dbReference>
<evidence type="ECO:0000313" key="9">
    <source>
        <dbReference type="Proteomes" id="UP001156601"/>
    </source>
</evidence>
<dbReference type="InterPro" id="IPR033436">
    <property type="entry name" value="MucB/RseB_C"/>
</dbReference>
<comment type="subcellular location">
    <subcellularLocation>
        <location evidence="1">Periplasm</location>
    </subcellularLocation>
</comment>
<evidence type="ECO:0000313" key="8">
    <source>
        <dbReference type="EMBL" id="GLR73042.1"/>
    </source>
</evidence>
<evidence type="ECO:0008006" key="10">
    <source>
        <dbReference type="Google" id="ProtNLM"/>
    </source>
</evidence>
<dbReference type="PANTHER" id="PTHR38782">
    <property type="match status" value="1"/>
</dbReference>
<evidence type="ECO:0000256" key="2">
    <source>
        <dbReference type="ARBA" id="ARBA00008150"/>
    </source>
</evidence>
<feature type="domain" description="MucB/RseB N-terminal" evidence="6">
    <location>
        <begin position="94"/>
        <end position="263"/>
    </location>
</feature>
<dbReference type="Pfam" id="PF03888">
    <property type="entry name" value="MucB_RseB"/>
    <property type="match status" value="1"/>
</dbReference>
<dbReference type="InterPro" id="IPR033434">
    <property type="entry name" value="MucB/RseB_N"/>
</dbReference>
<dbReference type="Gene3D" id="3.30.200.100">
    <property type="entry name" value="MucB/RseB, C-terminal domain"/>
    <property type="match status" value="1"/>
</dbReference>
<dbReference type="AlphaFoldDB" id="A0AA37T174"/>
<proteinExistence type="inferred from homology"/>
<dbReference type="Gene3D" id="2.50.20.10">
    <property type="entry name" value="Lipoprotein localisation LolA/LolB/LppX"/>
    <property type="match status" value="1"/>
</dbReference>
<feature type="region of interest" description="Disordered" evidence="5">
    <location>
        <begin position="44"/>
        <end position="73"/>
    </location>
</feature>
<evidence type="ECO:0000256" key="3">
    <source>
        <dbReference type="ARBA" id="ARBA00022729"/>
    </source>
</evidence>
<dbReference type="CDD" id="cd16327">
    <property type="entry name" value="RseB"/>
    <property type="match status" value="1"/>
</dbReference>
<keyword evidence="3" id="KW-0732">Signal</keyword>
<reference evidence="8" key="2">
    <citation type="submission" date="2023-01" db="EMBL/GenBank/DDBJ databases">
        <title>Draft genome sequence of Agaribacter marinus strain NBRC 110023.</title>
        <authorList>
            <person name="Sun Q."/>
            <person name="Mori K."/>
        </authorList>
    </citation>
    <scope>NUCLEOTIDE SEQUENCE</scope>
    <source>
        <strain evidence="8">NBRC 110023</strain>
    </source>
</reference>
<dbReference type="GO" id="GO:0032885">
    <property type="term" value="P:regulation of polysaccharide biosynthetic process"/>
    <property type="evidence" value="ECO:0007669"/>
    <property type="project" value="TreeGrafter"/>
</dbReference>
<evidence type="ECO:0000256" key="4">
    <source>
        <dbReference type="ARBA" id="ARBA00022764"/>
    </source>
</evidence>
<accession>A0AA37T174</accession>
<feature type="domain" description="MucB/RseB C-terminal" evidence="7">
    <location>
        <begin position="286"/>
        <end position="380"/>
    </location>
</feature>
<feature type="compositionally biased region" description="Basic and acidic residues" evidence="5">
    <location>
        <begin position="58"/>
        <end position="67"/>
    </location>
</feature>
<evidence type="ECO:0000259" key="7">
    <source>
        <dbReference type="Pfam" id="PF17188"/>
    </source>
</evidence>
<dbReference type="Pfam" id="PF17188">
    <property type="entry name" value="MucB_RseB_C"/>
    <property type="match status" value="1"/>
</dbReference>
<organism evidence="8 9">
    <name type="scientific">Agaribacter marinus</name>
    <dbReference type="NCBI Taxonomy" id="1431249"/>
    <lineage>
        <taxon>Bacteria</taxon>
        <taxon>Pseudomonadati</taxon>
        <taxon>Pseudomonadota</taxon>
        <taxon>Gammaproteobacteria</taxon>
        <taxon>Alteromonadales</taxon>
        <taxon>Alteromonadaceae</taxon>
        <taxon>Agaribacter</taxon>
    </lineage>
</organism>
<name>A0AA37T174_9ALTE</name>
<comment type="similarity">
    <text evidence="2">Belongs to the RseB family.</text>
</comment>
<sequence>MIKKPLSLQHSNRKMAIPYVIAIFLFSIFSTTVFAQLSSNAVSEEEKQANSPVTEDVESAKSSRSAESDADSIGIQASSSHAISTETFNPQSGMHWMLRMSQQINILSFEMVYVVTSEAKDTMPYIWRRAEANDGKYIEQLSVLNGPGFEQIVYDEKLSIFEPGYPPYSIKGTAVRGPIPNALLRVPQLLEKAYDIIPMGRNRISGRMSKQIRIVSKDQTRFGYHLWIDETSGLLLKLNTYNLDGRLIEQVQVTQLSISSDVNTFFANFQASHMPDISPALSHHQRALAWDVSFLPEGMEVVKKTLHRIGGNGQLTEYMLLSDGVVDVSVYLLNSNNIVENDVSGMSGPNAVVVKSDGQIQVTVLGKIPLVTAERIANSIVLVN</sequence>
<evidence type="ECO:0000259" key="6">
    <source>
        <dbReference type="Pfam" id="PF03888"/>
    </source>
</evidence>
<evidence type="ECO:0000256" key="1">
    <source>
        <dbReference type="ARBA" id="ARBA00004418"/>
    </source>
</evidence>
<gene>
    <name evidence="8" type="ORF">GCM10007852_39500</name>
</gene>
<evidence type="ECO:0000256" key="5">
    <source>
        <dbReference type="SAM" id="MobiDB-lite"/>
    </source>
</evidence>
<dbReference type="GO" id="GO:0030288">
    <property type="term" value="C:outer membrane-bounded periplasmic space"/>
    <property type="evidence" value="ECO:0007669"/>
    <property type="project" value="TreeGrafter"/>
</dbReference>
<protein>
    <recommendedName>
        <fullName evidence="10">Sigma E regulatory protein, MucB/RseB</fullName>
    </recommendedName>
</protein>
<dbReference type="EMBL" id="BSOT01000019">
    <property type="protein sequence ID" value="GLR73042.1"/>
    <property type="molecule type" value="Genomic_DNA"/>
</dbReference>
<reference evidence="8" key="1">
    <citation type="journal article" date="2014" name="Int. J. Syst. Evol. Microbiol.">
        <title>Complete genome sequence of Corynebacterium casei LMG S-19264T (=DSM 44701T), isolated from a smear-ripened cheese.</title>
        <authorList>
            <consortium name="US DOE Joint Genome Institute (JGI-PGF)"/>
            <person name="Walter F."/>
            <person name="Albersmeier A."/>
            <person name="Kalinowski J."/>
            <person name="Ruckert C."/>
        </authorList>
    </citation>
    <scope>NUCLEOTIDE SEQUENCE</scope>
    <source>
        <strain evidence="8">NBRC 110023</strain>
    </source>
</reference>
<dbReference type="InterPro" id="IPR038484">
    <property type="entry name" value="MucB/RseB_C_sf"/>
</dbReference>
<comment type="caution">
    <text evidence="8">The sequence shown here is derived from an EMBL/GenBank/DDBJ whole genome shotgun (WGS) entry which is preliminary data.</text>
</comment>
<dbReference type="PANTHER" id="PTHR38782:SF1">
    <property type="entry name" value="SIGMA-E FACTOR REGULATORY PROTEIN RSEB"/>
    <property type="match status" value="1"/>
</dbReference>
<keyword evidence="9" id="KW-1185">Reference proteome</keyword>
<dbReference type="InterPro" id="IPR005588">
    <property type="entry name" value="MucB_RseB"/>
</dbReference>
<dbReference type="Proteomes" id="UP001156601">
    <property type="component" value="Unassembled WGS sequence"/>
</dbReference>
<keyword evidence="4" id="KW-0574">Periplasm</keyword>
<dbReference type="RefSeq" id="WP_284219461.1">
    <property type="nucleotide sequence ID" value="NZ_BSOT01000019.1"/>
</dbReference>